<keyword evidence="3" id="KW-0479">Metal-binding</keyword>
<evidence type="ECO:0000256" key="8">
    <source>
        <dbReference type="NCBIfam" id="TIGR01224"/>
    </source>
</evidence>
<evidence type="ECO:0000313" key="11">
    <source>
        <dbReference type="Proteomes" id="UP001500339"/>
    </source>
</evidence>
<evidence type="ECO:0000259" key="9">
    <source>
        <dbReference type="Pfam" id="PF01979"/>
    </source>
</evidence>
<evidence type="ECO:0000256" key="1">
    <source>
        <dbReference type="ARBA" id="ARBA00005023"/>
    </source>
</evidence>
<evidence type="ECO:0000256" key="3">
    <source>
        <dbReference type="ARBA" id="ARBA00022723"/>
    </source>
</evidence>
<accession>A0ABP3U873</accession>
<dbReference type="RefSeq" id="WP_343769129.1">
    <property type="nucleotide sequence ID" value="NZ_BAAACF010000001.1"/>
</dbReference>
<dbReference type="InterPro" id="IPR011059">
    <property type="entry name" value="Metal-dep_hydrolase_composite"/>
</dbReference>
<evidence type="ECO:0000256" key="6">
    <source>
        <dbReference type="ARBA" id="ARBA00022833"/>
    </source>
</evidence>
<dbReference type="Pfam" id="PF01979">
    <property type="entry name" value="Amidohydro_1"/>
    <property type="match status" value="1"/>
</dbReference>
<keyword evidence="7" id="KW-0408">Iron</keyword>
<dbReference type="Gene3D" id="2.30.40.10">
    <property type="entry name" value="Urease, subunit C, domain 1"/>
    <property type="match status" value="1"/>
</dbReference>
<evidence type="ECO:0000256" key="2">
    <source>
        <dbReference type="ARBA" id="ARBA00012864"/>
    </source>
</evidence>
<comment type="caution">
    <text evidence="10">The sequence shown here is derived from an EMBL/GenBank/DDBJ whole genome shotgun (WGS) entry which is preliminary data.</text>
</comment>
<keyword evidence="11" id="KW-1185">Reference proteome</keyword>
<dbReference type="PANTHER" id="PTHR42752">
    <property type="entry name" value="IMIDAZOLONEPROPIONASE"/>
    <property type="match status" value="1"/>
</dbReference>
<dbReference type="NCBIfam" id="TIGR01224">
    <property type="entry name" value="hutI"/>
    <property type="match status" value="1"/>
</dbReference>
<sequence>MENATSKVKADLVITNCSQLITCKKGASDLIGLIENGWIAVAGEKIAAVGSKEEVNKAVDCSEAKIIDGKDKVVAPGFIDCHTHLVFGGSRVKEYAARLTIDDAEVLKKMGIKTGIMVTVEMTRDASYENLYNTARIRAINMLSSGTTTVESKSGYGLTTKDEIRMLKVNKDLDNNLPIDIVSTFLGAHGWPSDISKEKYMDILLKEMIPNVAELKLAKFADIWCDDGHFTAKESERLLKVARDFGMESKIHTDAYSYIGGSDLAVDMKMISADHLNYTPRNVLQKLAKASIPGVLLPVIDFAVKHPKPFNPRPMIEEGMILALATNCCPGCWNESMQFVMALACRQHGMTPAEALRAATLGGAIALNLENDRGSLEIGKLADIQIWDVSTYEDVIYRLGGNVVEKVIKRGKIVVDKI</sequence>
<keyword evidence="6" id="KW-0862">Zinc</keyword>
<dbReference type="EMBL" id="BAAACF010000001">
    <property type="protein sequence ID" value="GAA0724694.1"/>
    <property type="molecule type" value="Genomic_DNA"/>
</dbReference>
<dbReference type="Proteomes" id="UP001500339">
    <property type="component" value="Unassembled WGS sequence"/>
</dbReference>
<organism evidence="10 11">
    <name type="scientific">Clostridium malenominatum</name>
    <dbReference type="NCBI Taxonomy" id="1539"/>
    <lineage>
        <taxon>Bacteria</taxon>
        <taxon>Bacillati</taxon>
        <taxon>Bacillota</taxon>
        <taxon>Clostridia</taxon>
        <taxon>Eubacteriales</taxon>
        <taxon>Clostridiaceae</taxon>
        <taxon>Clostridium</taxon>
    </lineage>
</organism>
<keyword evidence="4" id="KW-0378">Hydrolase</keyword>
<reference evidence="11" key="1">
    <citation type="journal article" date="2019" name="Int. J. Syst. Evol. Microbiol.">
        <title>The Global Catalogue of Microorganisms (GCM) 10K type strain sequencing project: providing services to taxonomists for standard genome sequencing and annotation.</title>
        <authorList>
            <consortium name="The Broad Institute Genomics Platform"/>
            <consortium name="The Broad Institute Genome Sequencing Center for Infectious Disease"/>
            <person name="Wu L."/>
            <person name="Ma J."/>
        </authorList>
    </citation>
    <scope>NUCLEOTIDE SEQUENCE [LARGE SCALE GENOMIC DNA]</scope>
    <source>
        <strain evidence="11">JCM 1405</strain>
    </source>
</reference>
<dbReference type="Gene3D" id="3.20.20.140">
    <property type="entry name" value="Metal-dependent hydrolases"/>
    <property type="match status" value="1"/>
</dbReference>
<dbReference type="SUPFAM" id="SSF51556">
    <property type="entry name" value="Metallo-dependent hydrolases"/>
    <property type="match status" value="1"/>
</dbReference>
<dbReference type="InterPro" id="IPR032466">
    <property type="entry name" value="Metal_Hydrolase"/>
</dbReference>
<gene>
    <name evidence="10" type="primary">hutI_2</name>
    <name evidence="10" type="ORF">GCM10008905_19030</name>
</gene>
<evidence type="ECO:0000313" key="10">
    <source>
        <dbReference type="EMBL" id="GAA0724694.1"/>
    </source>
</evidence>
<dbReference type="InterPro" id="IPR006680">
    <property type="entry name" value="Amidohydro-rel"/>
</dbReference>
<dbReference type="InterPro" id="IPR005920">
    <property type="entry name" value="HutI"/>
</dbReference>
<feature type="domain" description="Amidohydrolase-related" evidence="9">
    <location>
        <begin position="217"/>
        <end position="414"/>
    </location>
</feature>
<dbReference type="EC" id="3.5.2.7" evidence="2 8"/>
<protein>
    <recommendedName>
        <fullName evidence="2 8">Imidazolonepropionase</fullName>
        <ecNumber evidence="2 8">3.5.2.7</ecNumber>
    </recommendedName>
</protein>
<evidence type="ECO:0000256" key="4">
    <source>
        <dbReference type="ARBA" id="ARBA00022801"/>
    </source>
</evidence>
<evidence type="ECO:0000256" key="5">
    <source>
        <dbReference type="ARBA" id="ARBA00022808"/>
    </source>
</evidence>
<keyword evidence="5" id="KW-0369">Histidine metabolism</keyword>
<comment type="pathway">
    <text evidence="1">Amino-acid degradation.</text>
</comment>
<dbReference type="SUPFAM" id="SSF51338">
    <property type="entry name" value="Composite domain of metallo-dependent hydrolases"/>
    <property type="match status" value="1"/>
</dbReference>
<dbReference type="PANTHER" id="PTHR42752:SF1">
    <property type="entry name" value="IMIDAZOLONEPROPIONASE-RELATED"/>
    <property type="match status" value="1"/>
</dbReference>
<name>A0ABP3U873_9CLOT</name>
<evidence type="ECO:0000256" key="7">
    <source>
        <dbReference type="ARBA" id="ARBA00023004"/>
    </source>
</evidence>
<proteinExistence type="predicted"/>